<accession>A0A8H3M207</accession>
<proteinExistence type="predicted"/>
<sequence>MMAGKSIHEGNIFGKLIQLEQKLLILINEIEKITIEHTRSIKDAFSKYKMVIEIDESVILTTEFGLAGELLEVKVSPFFSCFICFIHFICQYQSFFYRYRCIVGFKVSFCIVVEPTGTISTLLDLLIILN</sequence>
<protein>
    <submittedName>
        <fullName evidence="1">Uncharacterized protein</fullName>
    </submittedName>
</protein>
<evidence type="ECO:0000313" key="1">
    <source>
        <dbReference type="EMBL" id="GES96401.1"/>
    </source>
</evidence>
<evidence type="ECO:0000313" key="2">
    <source>
        <dbReference type="Proteomes" id="UP000615446"/>
    </source>
</evidence>
<organism evidence="1 2">
    <name type="scientific">Rhizophagus clarus</name>
    <dbReference type="NCBI Taxonomy" id="94130"/>
    <lineage>
        <taxon>Eukaryota</taxon>
        <taxon>Fungi</taxon>
        <taxon>Fungi incertae sedis</taxon>
        <taxon>Mucoromycota</taxon>
        <taxon>Glomeromycotina</taxon>
        <taxon>Glomeromycetes</taxon>
        <taxon>Glomerales</taxon>
        <taxon>Glomeraceae</taxon>
        <taxon>Rhizophagus</taxon>
    </lineage>
</organism>
<dbReference type="AlphaFoldDB" id="A0A8H3M207"/>
<gene>
    <name evidence="1" type="ORF">RCL2_002303200</name>
</gene>
<reference evidence="1" key="1">
    <citation type="submission" date="2019-10" db="EMBL/GenBank/DDBJ databases">
        <title>Conservation and host-specific expression of non-tandemly repeated heterogenous ribosome RNA gene in arbuscular mycorrhizal fungi.</title>
        <authorList>
            <person name="Maeda T."/>
            <person name="Kobayashi Y."/>
            <person name="Nakagawa T."/>
            <person name="Ezawa T."/>
            <person name="Yamaguchi K."/>
            <person name="Bino T."/>
            <person name="Nishimoto Y."/>
            <person name="Shigenobu S."/>
            <person name="Kawaguchi M."/>
        </authorList>
    </citation>
    <scope>NUCLEOTIDE SEQUENCE</scope>
    <source>
        <strain evidence="1">HR1</strain>
    </source>
</reference>
<comment type="caution">
    <text evidence="1">The sequence shown here is derived from an EMBL/GenBank/DDBJ whole genome shotgun (WGS) entry which is preliminary data.</text>
</comment>
<dbReference type="EMBL" id="BLAL01000250">
    <property type="protein sequence ID" value="GES96401.1"/>
    <property type="molecule type" value="Genomic_DNA"/>
</dbReference>
<name>A0A8H3M207_9GLOM</name>
<dbReference type="Proteomes" id="UP000615446">
    <property type="component" value="Unassembled WGS sequence"/>
</dbReference>